<name>A0A5P0ZF76_9LACO</name>
<evidence type="ECO:0000313" key="4">
    <source>
        <dbReference type="Proteomes" id="UP000436655"/>
    </source>
</evidence>
<dbReference type="RefSeq" id="WP_153381704.1">
    <property type="nucleotide sequence ID" value="NZ_VDFM01000001.1"/>
</dbReference>
<protein>
    <submittedName>
        <fullName evidence="2">Uncharacterized protein</fullName>
    </submittedName>
</protein>
<gene>
    <name evidence="2" type="ORF">FHL02_01230</name>
    <name evidence="1" type="ORF">FHL03_02040</name>
</gene>
<comment type="caution">
    <text evidence="2">The sequence shown here is derived from an EMBL/GenBank/DDBJ whole genome shotgun (WGS) entry which is preliminary data.</text>
</comment>
<evidence type="ECO:0000313" key="3">
    <source>
        <dbReference type="Proteomes" id="UP000380386"/>
    </source>
</evidence>
<accession>A0A5P0ZF76</accession>
<organism evidence="2 3">
    <name type="scientific">Companilactobacillus mishanensis</name>
    <dbReference type="NCBI Taxonomy" id="2486008"/>
    <lineage>
        <taxon>Bacteria</taxon>
        <taxon>Bacillati</taxon>
        <taxon>Bacillota</taxon>
        <taxon>Bacilli</taxon>
        <taxon>Lactobacillales</taxon>
        <taxon>Lactobacillaceae</taxon>
        <taxon>Companilactobacillus</taxon>
    </lineage>
</organism>
<dbReference type="Proteomes" id="UP000380386">
    <property type="component" value="Unassembled WGS sequence"/>
</dbReference>
<dbReference type="EMBL" id="VDFN01000001">
    <property type="protein sequence ID" value="MQS44262.1"/>
    <property type="molecule type" value="Genomic_DNA"/>
</dbReference>
<evidence type="ECO:0000313" key="1">
    <source>
        <dbReference type="EMBL" id="MQS44262.1"/>
    </source>
</evidence>
<dbReference type="Proteomes" id="UP000436655">
    <property type="component" value="Unassembled WGS sequence"/>
</dbReference>
<evidence type="ECO:0000313" key="2">
    <source>
        <dbReference type="EMBL" id="MQS51635.1"/>
    </source>
</evidence>
<reference evidence="1" key="2">
    <citation type="submission" date="2019-05" db="EMBL/GenBank/DDBJ databases">
        <authorList>
            <person name="Schuster J.A."/>
            <person name="Ehrmann M.A."/>
        </authorList>
    </citation>
    <scope>NUCLEOTIDE SEQUENCE</scope>
    <source>
        <strain evidence="1">TMW 1.2098</strain>
    </source>
</reference>
<dbReference type="AlphaFoldDB" id="A0A5P0ZF76"/>
<proteinExistence type="predicted"/>
<reference evidence="3 4" key="1">
    <citation type="journal article" date="2019" name="Syst. Appl. Microbiol.">
        <title>Polyphasic characterization of two novel Lactobacillus spp. isolated from blown salami packages: Description of Lactobacillus halodurans sp. nov. and Lactobacillus salsicarnum sp. nov.</title>
        <authorList>
            <person name="Schuster J.A."/>
            <person name="Klingl A."/>
            <person name="Vogel R.F."/>
            <person name="Ehrmann M.A."/>
        </authorList>
    </citation>
    <scope>NUCLEOTIDE SEQUENCE [LARGE SCALE GENOMIC DNA]</scope>
    <source>
        <strain evidence="1 4">TMW 1.2098</strain>
        <strain evidence="2 3">TMW 1.2118</strain>
    </source>
</reference>
<keyword evidence="4" id="KW-1185">Reference proteome</keyword>
<dbReference type="EMBL" id="VDFM01000001">
    <property type="protein sequence ID" value="MQS51635.1"/>
    <property type="molecule type" value="Genomic_DNA"/>
</dbReference>
<sequence>MRIIDGYTPEIREELSNFIYHNYPITGFMNDDFRKEYPEITALLYNCSTDQELMLMQDIHDLFNKSAELPQKYFRWRLKGNFMENQYLCRDKIEGIILKKYEPRHCTDYQFTESELVEQAIKIPPFNMSFLEKVGVDDDD</sequence>